<dbReference type="Proteomes" id="UP000317421">
    <property type="component" value="Unassembled WGS sequence"/>
</dbReference>
<gene>
    <name evidence="6" type="ORF">Pla108_28370</name>
</gene>
<dbReference type="GO" id="GO:0016020">
    <property type="term" value="C:membrane"/>
    <property type="evidence" value="ECO:0007669"/>
    <property type="project" value="UniProtKB-SubCell"/>
</dbReference>
<feature type="transmembrane region" description="Helical" evidence="5">
    <location>
        <begin position="107"/>
        <end position="126"/>
    </location>
</feature>
<evidence type="ECO:0000256" key="4">
    <source>
        <dbReference type="ARBA" id="ARBA00023136"/>
    </source>
</evidence>
<dbReference type="OrthoDB" id="9778756at2"/>
<organism evidence="6 7">
    <name type="scientific">Botrimarina colliarenosi</name>
    <dbReference type="NCBI Taxonomy" id="2528001"/>
    <lineage>
        <taxon>Bacteria</taxon>
        <taxon>Pseudomonadati</taxon>
        <taxon>Planctomycetota</taxon>
        <taxon>Planctomycetia</taxon>
        <taxon>Pirellulales</taxon>
        <taxon>Lacipirellulaceae</taxon>
        <taxon>Botrimarina</taxon>
    </lineage>
</organism>
<evidence type="ECO:0000256" key="5">
    <source>
        <dbReference type="SAM" id="Phobius"/>
    </source>
</evidence>
<evidence type="ECO:0000313" key="7">
    <source>
        <dbReference type="Proteomes" id="UP000317421"/>
    </source>
</evidence>
<evidence type="ECO:0000313" key="6">
    <source>
        <dbReference type="EMBL" id="TWT97060.1"/>
    </source>
</evidence>
<keyword evidence="7" id="KW-1185">Reference proteome</keyword>
<dbReference type="AlphaFoldDB" id="A0A5C6ACB3"/>
<feature type="transmembrane region" description="Helical" evidence="5">
    <location>
        <begin position="77"/>
        <end position="95"/>
    </location>
</feature>
<name>A0A5C6ACB3_9BACT</name>
<evidence type="ECO:0008006" key="8">
    <source>
        <dbReference type="Google" id="ProtNLM"/>
    </source>
</evidence>
<dbReference type="SUPFAM" id="SSF144091">
    <property type="entry name" value="Rhomboid-like"/>
    <property type="match status" value="1"/>
</dbReference>
<comment type="subcellular location">
    <subcellularLocation>
        <location evidence="1">Membrane</location>
        <topology evidence="1">Multi-pass membrane protein</topology>
    </subcellularLocation>
</comment>
<sequence length="273" mass="31477">MDLLTKLERRFRHLAVPHLVTAIVIGQVIVYTLAYLQRVQGLPGINIDAIVRLRPDLILQGEVWRLVTFLFEPPRTWFVWMLLYWYAMWFIGLALERTWGAFRLTLYLFIGYAATVGVSFFLPAGFEATNAYLYSSLFLAFARIYPDFVFYIYFVLPVKVKWLAALTWVYFALDIAAGGWPVFWLVLATVADFLLFFGVDIFARVKDAKRKQDFRLKVASGTKPIVHECRTCGLTSAMAPRTAFRYCSQCAGQCCYCPDHLRNHEHVVEAKPE</sequence>
<feature type="transmembrane region" description="Helical" evidence="5">
    <location>
        <begin position="160"/>
        <end position="177"/>
    </location>
</feature>
<comment type="caution">
    <text evidence="6">The sequence shown here is derived from an EMBL/GenBank/DDBJ whole genome shotgun (WGS) entry which is preliminary data.</text>
</comment>
<proteinExistence type="predicted"/>
<feature type="transmembrane region" description="Helical" evidence="5">
    <location>
        <begin position="132"/>
        <end position="153"/>
    </location>
</feature>
<keyword evidence="2 5" id="KW-0812">Transmembrane</keyword>
<evidence type="ECO:0000256" key="1">
    <source>
        <dbReference type="ARBA" id="ARBA00004141"/>
    </source>
</evidence>
<keyword evidence="3 5" id="KW-1133">Transmembrane helix</keyword>
<dbReference type="InterPro" id="IPR035952">
    <property type="entry name" value="Rhomboid-like_sf"/>
</dbReference>
<feature type="transmembrane region" description="Helical" evidence="5">
    <location>
        <begin position="14"/>
        <end position="36"/>
    </location>
</feature>
<accession>A0A5C6ACB3</accession>
<evidence type="ECO:0000256" key="3">
    <source>
        <dbReference type="ARBA" id="ARBA00022989"/>
    </source>
</evidence>
<reference evidence="6 7" key="1">
    <citation type="submission" date="2019-02" db="EMBL/GenBank/DDBJ databases">
        <title>Deep-cultivation of Planctomycetes and their phenomic and genomic characterization uncovers novel biology.</title>
        <authorList>
            <person name="Wiegand S."/>
            <person name="Jogler M."/>
            <person name="Boedeker C."/>
            <person name="Pinto D."/>
            <person name="Vollmers J."/>
            <person name="Rivas-Marin E."/>
            <person name="Kohn T."/>
            <person name="Peeters S.H."/>
            <person name="Heuer A."/>
            <person name="Rast P."/>
            <person name="Oberbeckmann S."/>
            <person name="Bunk B."/>
            <person name="Jeske O."/>
            <person name="Meyerdierks A."/>
            <person name="Storesund J.E."/>
            <person name="Kallscheuer N."/>
            <person name="Luecker S."/>
            <person name="Lage O.M."/>
            <person name="Pohl T."/>
            <person name="Merkel B.J."/>
            <person name="Hornburger P."/>
            <person name="Mueller R.-W."/>
            <person name="Bruemmer F."/>
            <person name="Labrenz M."/>
            <person name="Spormann A.M."/>
            <person name="Op Den Camp H."/>
            <person name="Overmann J."/>
            <person name="Amann R."/>
            <person name="Jetten M.S.M."/>
            <person name="Mascher T."/>
            <person name="Medema M.H."/>
            <person name="Devos D.P."/>
            <person name="Kaster A.-K."/>
            <person name="Ovreas L."/>
            <person name="Rohde M."/>
            <person name="Galperin M.Y."/>
            <person name="Jogler C."/>
        </authorList>
    </citation>
    <scope>NUCLEOTIDE SEQUENCE [LARGE SCALE GENOMIC DNA]</scope>
    <source>
        <strain evidence="6 7">Pla108</strain>
    </source>
</reference>
<keyword evidence="4 5" id="KW-0472">Membrane</keyword>
<evidence type="ECO:0000256" key="2">
    <source>
        <dbReference type="ARBA" id="ARBA00022692"/>
    </source>
</evidence>
<protein>
    <recommendedName>
        <fullName evidence="8">Peptidase S54 rhomboid domain-containing protein</fullName>
    </recommendedName>
</protein>
<dbReference type="EMBL" id="SJPR01000003">
    <property type="protein sequence ID" value="TWT97060.1"/>
    <property type="molecule type" value="Genomic_DNA"/>
</dbReference>
<dbReference type="RefSeq" id="WP_146445552.1">
    <property type="nucleotide sequence ID" value="NZ_SJPR01000003.1"/>
</dbReference>